<feature type="region of interest" description="Disordered" evidence="17">
    <location>
        <begin position="373"/>
        <end position="403"/>
    </location>
</feature>
<keyword evidence="7" id="KW-0479">Metal-binding</keyword>
<evidence type="ECO:0000256" key="16">
    <source>
        <dbReference type="PROSITE-ProRule" id="PRU00091"/>
    </source>
</evidence>
<evidence type="ECO:0000313" key="22">
    <source>
        <dbReference type="Proteomes" id="UP000015101"/>
    </source>
</evidence>
<dbReference type="InterPro" id="IPR013083">
    <property type="entry name" value="Znf_RING/FYVE/PHD"/>
</dbReference>
<dbReference type="CDD" id="cd15723">
    <property type="entry name" value="FYVE_protrudin"/>
    <property type="match status" value="1"/>
</dbReference>
<dbReference type="EMBL" id="KB097639">
    <property type="protein sequence ID" value="ESN92574.1"/>
    <property type="molecule type" value="Genomic_DNA"/>
</dbReference>
<evidence type="ECO:0000256" key="1">
    <source>
        <dbReference type="ARBA" id="ARBA00004195"/>
    </source>
</evidence>
<evidence type="ECO:0000256" key="6">
    <source>
        <dbReference type="ARBA" id="ARBA00022692"/>
    </source>
</evidence>
<dbReference type="InParanoid" id="T1FR41"/>
<evidence type="ECO:0000256" key="10">
    <source>
        <dbReference type="ARBA" id="ARBA00022824"/>
    </source>
</evidence>
<dbReference type="CTD" id="20211288"/>
<dbReference type="SUPFAM" id="SSF57903">
    <property type="entry name" value="FYVE/PHD zinc finger"/>
    <property type="match status" value="1"/>
</dbReference>
<keyword evidence="9 16" id="KW-0863">Zinc-finger</keyword>
<dbReference type="eggNOG" id="ENOG502QVKC">
    <property type="taxonomic scope" value="Eukaryota"/>
</dbReference>
<evidence type="ECO:0000256" key="12">
    <source>
        <dbReference type="ARBA" id="ARBA00022989"/>
    </source>
</evidence>
<evidence type="ECO:0000259" key="19">
    <source>
        <dbReference type="PROSITE" id="PS50178"/>
    </source>
</evidence>
<evidence type="ECO:0000256" key="9">
    <source>
        <dbReference type="ARBA" id="ARBA00022771"/>
    </source>
</evidence>
<evidence type="ECO:0000256" key="14">
    <source>
        <dbReference type="ARBA" id="ARBA00023273"/>
    </source>
</evidence>
<name>T1FR41_HELRO</name>
<dbReference type="PANTHER" id="PTHR14543:SF1">
    <property type="entry name" value="PROTRUDIN"/>
    <property type="match status" value="1"/>
</dbReference>
<dbReference type="OrthoDB" id="5975347at2759"/>
<feature type="domain" description="FYVE-type" evidence="19">
    <location>
        <begin position="456"/>
        <end position="523"/>
    </location>
</feature>
<feature type="compositionally biased region" description="Polar residues" evidence="17">
    <location>
        <begin position="198"/>
        <end position="213"/>
    </location>
</feature>
<dbReference type="Pfam" id="PF01363">
    <property type="entry name" value="FYVE"/>
    <property type="match status" value="1"/>
</dbReference>
<protein>
    <recommendedName>
        <fullName evidence="4">Protrudin</fullName>
    </recommendedName>
    <alternativeName>
        <fullName evidence="15">Zinc finger FYVE domain-containing protein 27</fullName>
    </alternativeName>
</protein>
<keyword evidence="10" id="KW-0256">Endoplasmic reticulum</keyword>
<dbReference type="AlphaFoldDB" id="T1FR41"/>
<dbReference type="SMART" id="SM00064">
    <property type="entry name" value="FYVE"/>
    <property type="match status" value="1"/>
</dbReference>
<evidence type="ECO:0000256" key="17">
    <source>
        <dbReference type="SAM" id="MobiDB-lite"/>
    </source>
</evidence>
<dbReference type="GO" id="GO:0008270">
    <property type="term" value="F:zinc ion binding"/>
    <property type="evidence" value="ECO:0007669"/>
    <property type="project" value="UniProtKB-KW"/>
</dbReference>
<feature type="transmembrane region" description="Helical" evidence="18">
    <location>
        <begin position="128"/>
        <end position="151"/>
    </location>
</feature>
<reference evidence="22" key="1">
    <citation type="submission" date="2012-12" db="EMBL/GenBank/DDBJ databases">
        <authorList>
            <person name="Hellsten U."/>
            <person name="Grimwood J."/>
            <person name="Chapman J.A."/>
            <person name="Shapiro H."/>
            <person name="Aerts A."/>
            <person name="Otillar R.P."/>
            <person name="Terry A.Y."/>
            <person name="Boore J.L."/>
            <person name="Simakov O."/>
            <person name="Marletaz F."/>
            <person name="Cho S.-J."/>
            <person name="Edsinger-Gonzales E."/>
            <person name="Havlak P."/>
            <person name="Kuo D.-H."/>
            <person name="Larsson T."/>
            <person name="Lv J."/>
            <person name="Arendt D."/>
            <person name="Savage R."/>
            <person name="Osoegawa K."/>
            <person name="de Jong P."/>
            <person name="Lindberg D.R."/>
            <person name="Seaver E.C."/>
            <person name="Weisblat D.A."/>
            <person name="Putnam N.H."/>
            <person name="Grigoriev I.V."/>
            <person name="Rokhsar D.S."/>
        </authorList>
    </citation>
    <scope>NUCLEOTIDE SEQUENCE</scope>
</reference>
<feature type="compositionally biased region" description="Low complexity" evidence="17">
    <location>
        <begin position="379"/>
        <end position="403"/>
    </location>
</feature>
<dbReference type="HOGENOM" id="CLU_513184_0_0_1"/>
<evidence type="ECO:0000313" key="21">
    <source>
        <dbReference type="EnsemblMetazoa" id="HelroP189510"/>
    </source>
</evidence>
<proteinExistence type="predicted"/>
<organism evidence="21 22">
    <name type="scientific">Helobdella robusta</name>
    <name type="common">Californian leech</name>
    <dbReference type="NCBI Taxonomy" id="6412"/>
    <lineage>
        <taxon>Eukaryota</taxon>
        <taxon>Metazoa</taxon>
        <taxon>Spiralia</taxon>
        <taxon>Lophotrochozoa</taxon>
        <taxon>Annelida</taxon>
        <taxon>Clitellata</taxon>
        <taxon>Hirudinea</taxon>
        <taxon>Rhynchobdellida</taxon>
        <taxon>Glossiphoniidae</taxon>
        <taxon>Helobdella</taxon>
    </lineage>
</organism>
<evidence type="ECO:0000256" key="4">
    <source>
        <dbReference type="ARBA" id="ARBA00015523"/>
    </source>
</evidence>
<dbReference type="Proteomes" id="UP000015101">
    <property type="component" value="Unassembled WGS sequence"/>
</dbReference>
<dbReference type="EnsemblMetazoa" id="HelroT189510">
    <property type="protein sequence ID" value="HelroP189510"/>
    <property type="gene ID" value="HelroG189510"/>
</dbReference>
<feature type="transmembrane region" description="Helical" evidence="18">
    <location>
        <begin position="163"/>
        <end position="192"/>
    </location>
</feature>
<evidence type="ECO:0000313" key="20">
    <source>
        <dbReference type="EMBL" id="ESN92574.1"/>
    </source>
</evidence>
<dbReference type="GO" id="GO:0032584">
    <property type="term" value="C:growth cone membrane"/>
    <property type="evidence" value="ECO:0007669"/>
    <property type="project" value="UniProtKB-SubCell"/>
</dbReference>
<dbReference type="InterPro" id="IPR042405">
    <property type="entry name" value="Protrudin"/>
</dbReference>
<keyword evidence="12 18" id="KW-1133">Transmembrane helix</keyword>
<keyword evidence="5" id="KW-1003">Cell membrane</keyword>
<keyword evidence="22" id="KW-1185">Reference proteome</keyword>
<keyword evidence="11" id="KW-0862">Zinc</keyword>
<keyword evidence="8" id="KW-0967">Endosome</keyword>
<accession>T1FR41</accession>
<reference evidence="20 22" key="2">
    <citation type="journal article" date="2013" name="Nature">
        <title>Insights into bilaterian evolution from three spiralian genomes.</title>
        <authorList>
            <person name="Simakov O."/>
            <person name="Marletaz F."/>
            <person name="Cho S.J."/>
            <person name="Edsinger-Gonzales E."/>
            <person name="Havlak P."/>
            <person name="Hellsten U."/>
            <person name="Kuo D.H."/>
            <person name="Larsson T."/>
            <person name="Lv J."/>
            <person name="Arendt D."/>
            <person name="Savage R."/>
            <person name="Osoegawa K."/>
            <person name="de Jong P."/>
            <person name="Grimwood J."/>
            <person name="Chapman J.A."/>
            <person name="Shapiro H."/>
            <person name="Aerts A."/>
            <person name="Otillar R.P."/>
            <person name="Terry A.Y."/>
            <person name="Boore J.L."/>
            <person name="Grigoriev I.V."/>
            <person name="Lindberg D.R."/>
            <person name="Seaver E.C."/>
            <person name="Weisblat D.A."/>
            <person name="Putnam N.H."/>
            <person name="Rokhsar D.S."/>
        </authorList>
    </citation>
    <scope>NUCLEOTIDE SEQUENCE</scope>
</reference>
<dbReference type="GO" id="GO:0005789">
    <property type="term" value="C:endoplasmic reticulum membrane"/>
    <property type="evidence" value="ECO:0007669"/>
    <property type="project" value="UniProtKB-SubCell"/>
</dbReference>
<dbReference type="GO" id="GO:0072659">
    <property type="term" value="P:protein localization to plasma membrane"/>
    <property type="evidence" value="ECO:0000318"/>
    <property type="project" value="GO_Central"/>
</dbReference>
<keyword evidence="6 18" id="KW-0812">Transmembrane</keyword>
<sequence length="531" mass="58583">MKIDSSPLMDHFGYLSTKRLDIQDLIDNSRNFLFIARPIFLSGEVIKSFLMWENRLNTAVTLVMMNIFGLFISESGLITIFALAFTSLMTFGFFHRQYKLFIKVIPSIEPDAPYNCKSHSENMRDFRLLLSVLESSIVFMSNVLLKAYSVIAWIDLKISLKFHAILGCSLLLLLFAPLRYFFLFILNLAVLLSRPTSKNVHDSTNIPSSANETPESDSLPPIAPQLTAAAAATTTTTATTTTNITATDSNNDTVNQGRSSATATLMVPVPGVVNIADESEVTSDYSDQVDAFYATDSECSEKLVDDMNSDEDSALNGLTSDVVKNTQQQQTQKHQKLPQNALQTSLQLQQPQRPQPLKSSIMDGVTYKQLETESHEVRTSLQTSSSSSSFPTTSLSSSPAAKSLLTTTTTTTTTSTIFSTGTTTAAVTNFNNRNLLNQKVPNFVDKFMELKNKAKNIPMEKCKNCGAIFTAILKRRHICNCCGNHFCSRCCSHKVPRSRFGATAPAAQTETVAVCTGCLHKLIEQRKEKVT</sequence>
<feature type="region of interest" description="Disordered" evidence="17">
    <location>
        <begin position="198"/>
        <end position="221"/>
    </location>
</feature>
<evidence type="ECO:0000256" key="8">
    <source>
        <dbReference type="ARBA" id="ARBA00022753"/>
    </source>
</evidence>
<dbReference type="RefSeq" id="XP_009028907.1">
    <property type="nucleotide sequence ID" value="XM_009030659.1"/>
</dbReference>
<dbReference type="PANTHER" id="PTHR14543">
    <property type="entry name" value="PROTRUDIN"/>
    <property type="match status" value="1"/>
</dbReference>
<evidence type="ECO:0000256" key="15">
    <source>
        <dbReference type="ARBA" id="ARBA00032025"/>
    </source>
</evidence>
<comment type="subcellular location">
    <subcellularLocation>
        <location evidence="2">Cell projection</location>
        <location evidence="2">Growth cone membrane</location>
        <topology evidence="2">Multi-pass membrane protein</topology>
    </subcellularLocation>
    <subcellularLocation>
        <location evidence="3">Endoplasmic reticulum membrane</location>
        <topology evidence="3">Multi-pass membrane protein</topology>
    </subcellularLocation>
    <subcellularLocation>
        <location evidence="1">Recycling endosome membrane</location>
        <topology evidence="1">Multi-pass membrane protein</topology>
    </subcellularLocation>
</comment>
<keyword evidence="14" id="KW-0966">Cell projection</keyword>
<dbReference type="EMBL" id="AMQM01001742">
    <property type="status" value="NOT_ANNOTATED_CDS"/>
    <property type="molecule type" value="Genomic_DNA"/>
</dbReference>
<dbReference type="GO" id="GO:0071782">
    <property type="term" value="C:endoplasmic reticulum tubular network"/>
    <property type="evidence" value="ECO:0000318"/>
    <property type="project" value="GO_Central"/>
</dbReference>
<evidence type="ECO:0000256" key="13">
    <source>
        <dbReference type="ARBA" id="ARBA00023136"/>
    </source>
</evidence>
<dbReference type="InterPro" id="IPR000306">
    <property type="entry name" value="Znf_FYVE"/>
</dbReference>
<evidence type="ECO:0000256" key="2">
    <source>
        <dbReference type="ARBA" id="ARBA00004460"/>
    </source>
</evidence>
<evidence type="ECO:0000256" key="11">
    <source>
        <dbReference type="ARBA" id="ARBA00022833"/>
    </source>
</evidence>
<dbReference type="GO" id="GO:0071787">
    <property type="term" value="P:endoplasmic reticulum tubular network formation"/>
    <property type="evidence" value="ECO:0000318"/>
    <property type="project" value="GO_Central"/>
</dbReference>
<dbReference type="GeneID" id="20211288"/>
<dbReference type="PROSITE" id="PS50178">
    <property type="entry name" value="ZF_FYVE"/>
    <property type="match status" value="1"/>
</dbReference>
<dbReference type="Gene3D" id="3.30.40.10">
    <property type="entry name" value="Zinc/RING finger domain, C3HC4 (zinc finger)"/>
    <property type="match status" value="1"/>
</dbReference>
<dbReference type="KEGG" id="hro:HELRODRAFT_189510"/>
<evidence type="ECO:0000256" key="18">
    <source>
        <dbReference type="SAM" id="Phobius"/>
    </source>
</evidence>
<dbReference type="InterPro" id="IPR017455">
    <property type="entry name" value="Znf_FYVE-rel"/>
</dbReference>
<dbReference type="InterPro" id="IPR011011">
    <property type="entry name" value="Znf_FYVE_PHD"/>
</dbReference>
<evidence type="ECO:0000256" key="3">
    <source>
        <dbReference type="ARBA" id="ARBA00004477"/>
    </source>
</evidence>
<dbReference type="STRING" id="6412.T1FR41"/>
<evidence type="ECO:0000256" key="5">
    <source>
        <dbReference type="ARBA" id="ARBA00022475"/>
    </source>
</evidence>
<evidence type="ECO:0000256" key="7">
    <source>
        <dbReference type="ARBA" id="ARBA00022723"/>
    </source>
</evidence>
<reference evidence="21" key="3">
    <citation type="submission" date="2015-06" db="UniProtKB">
        <authorList>
            <consortium name="EnsemblMetazoa"/>
        </authorList>
    </citation>
    <scope>IDENTIFICATION</scope>
</reference>
<feature type="transmembrane region" description="Helical" evidence="18">
    <location>
        <begin position="78"/>
        <end position="94"/>
    </location>
</feature>
<dbReference type="GO" id="GO:0055038">
    <property type="term" value="C:recycling endosome membrane"/>
    <property type="evidence" value="ECO:0007669"/>
    <property type="project" value="UniProtKB-SubCell"/>
</dbReference>
<keyword evidence="13 18" id="KW-0472">Membrane</keyword>
<gene>
    <name evidence="21" type="primary">20211288</name>
    <name evidence="20" type="ORF">HELRODRAFT_189510</name>
</gene>
<dbReference type="GO" id="GO:0016192">
    <property type="term" value="P:vesicle-mediated transport"/>
    <property type="evidence" value="ECO:0000318"/>
    <property type="project" value="GO_Central"/>
</dbReference>